<evidence type="ECO:0000256" key="11">
    <source>
        <dbReference type="SAM" id="Phobius"/>
    </source>
</evidence>
<name>A0A1F5B096_9BACT</name>
<dbReference type="GO" id="GO:0005886">
    <property type="term" value="C:plasma membrane"/>
    <property type="evidence" value="ECO:0007669"/>
    <property type="project" value="UniProtKB-SubCell"/>
</dbReference>
<evidence type="ECO:0000256" key="2">
    <source>
        <dbReference type="ARBA" id="ARBA00007379"/>
    </source>
</evidence>
<dbReference type="Proteomes" id="UP000176639">
    <property type="component" value="Unassembled WGS sequence"/>
</dbReference>
<evidence type="ECO:0000256" key="3">
    <source>
        <dbReference type="ARBA" id="ARBA00021907"/>
    </source>
</evidence>
<protein>
    <recommendedName>
        <fullName evidence="3 10">Cell division protein FtsX</fullName>
    </recommendedName>
</protein>
<keyword evidence="6 11" id="KW-0812">Transmembrane</keyword>
<evidence type="ECO:0000256" key="10">
    <source>
        <dbReference type="PIRNR" id="PIRNR003097"/>
    </source>
</evidence>
<feature type="transmembrane region" description="Helical" evidence="11">
    <location>
        <begin position="180"/>
        <end position="205"/>
    </location>
</feature>
<dbReference type="PANTHER" id="PTHR47755">
    <property type="entry name" value="CELL DIVISION PROTEIN FTSX"/>
    <property type="match status" value="1"/>
</dbReference>
<sequence>MMLTVRRIIKAGFQDFWRNGWLSAATVSVMALALSMVMGLLLLSVLTEALITNLENKIDVAVYFNPGTEETDVLKIKNDLFSLPEVKNVAYVSEEDALARFKERHKDDPIISQALDELDVNPLEASLNIKVKDTAQFPAVVSFLERSEYQAIVSKVNYYENKDVIMRLTAAISAIRKGGAALSIILGVIAGLVAFNTIRITIYTLKDEIGIMKLVGATNWFVRGPFLIAGALYGVVASLVTMFVFYPLVFALSPAMSRFFPGADLLVYFQHNFLALWLILLSVGVVLSVAGSVIAIGKYLKI</sequence>
<keyword evidence="9 10" id="KW-0131">Cell cycle</keyword>
<keyword evidence="7 11" id="KW-1133">Transmembrane helix</keyword>
<dbReference type="Gene3D" id="3.30.70.3040">
    <property type="match status" value="1"/>
</dbReference>
<dbReference type="EMBL" id="MEYI01000016">
    <property type="protein sequence ID" value="OGD24058.1"/>
    <property type="molecule type" value="Genomic_DNA"/>
</dbReference>
<comment type="subcellular location">
    <subcellularLocation>
        <location evidence="1">Cell membrane</location>
        <topology evidence="1">Multi-pass membrane protein</topology>
    </subcellularLocation>
</comment>
<evidence type="ECO:0000256" key="7">
    <source>
        <dbReference type="ARBA" id="ARBA00022989"/>
    </source>
</evidence>
<feature type="transmembrane region" description="Helical" evidence="11">
    <location>
        <begin position="273"/>
        <end position="296"/>
    </location>
</feature>
<organism evidence="14 15">
    <name type="scientific">Candidatus Azambacteria bacterium RBG_16_47_10</name>
    <dbReference type="NCBI Taxonomy" id="1797292"/>
    <lineage>
        <taxon>Bacteria</taxon>
        <taxon>Candidatus Azamiibacteriota</taxon>
    </lineage>
</organism>
<feature type="transmembrane region" description="Helical" evidence="11">
    <location>
        <begin position="21"/>
        <end position="46"/>
    </location>
</feature>
<evidence type="ECO:0000259" key="12">
    <source>
        <dbReference type="Pfam" id="PF02687"/>
    </source>
</evidence>
<dbReference type="PIRSF" id="PIRSF003097">
    <property type="entry name" value="FtsX"/>
    <property type="match status" value="1"/>
</dbReference>
<evidence type="ECO:0000256" key="4">
    <source>
        <dbReference type="ARBA" id="ARBA00022475"/>
    </source>
</evidence>
<dbReference type="AlphaFoldDB" id="A0A1F5B096"/>
<keyword evidence="8 10" id="KW-0472">Membrane</keyword>
<evidence type="ECO:0000256" key="8">
    <source>
        <dbReference type="ARBA" id="ARBA00023136"/>
    </source>
</evidence>
<feature type="transmembrane region" description="Helical" evidence="11">
    <location>
        <begin position="226"/>
        <end position="253"/>
    </location>
</feature>
<keyword evidence="5 10" id="KW-0132">Cell division</keyword>
<dbReference type="PANTHER" id="PTHR47755:SF1">
    <property type="entry name" value="CELL DIVISION PROTEIN FTSX"/>
    <property type="match status" value="1"/>
</dbReference>
<gene>
    <name evidence="14" type="ORF">A2Z10_00920</name>
</gene>
<evidence type="ECO:0000256" key="6">
    <source>
        <dbReference type="ARBA" id="ARBA00022692"/>
    </source>
</evidence>
<accession>A0A1F5B096</accession>
<dbReference type="InterPro" id="IPR003838">
    <property type="entry name" value="ABC3_permease_C"/>
</dbReference>
<dbReference type="InterPro" id="IPR004513">
    <property type="entry name" value="FtsX"/>
</dbReference>
<evidence type="ECO:0000313" key="14">
    <source>
        <dbReference type="EMBL" id="OGD24058.1"/>
    </source>
</evidence>
<dbReference type="Pfam" id="PF02687">
    <property type="entry name" value="FtsX"/>
    <property type="match status" value="1"/>
</dbReference>
<proteinExistence type="inferred from homology"/>
<feature type="domain" description="ABC3 transporter permease C-terminal" evidence="12">
    <location>
        <begin position="181"/>
        <end position="301"/>
    </location>
</feature>
<keyword evidence="4 10" id="KW-1003">Cell membrane</keyword>
<dbReference type="InterPro" id="IPR040690">
    <property type="entry name" value="FtsX_ECD"/>
</dbReference>
<evidence type="ECO:0000256" key="9">
    <source>
        <dbReference type="ARBA" id="ARBA00023306"/>
    </source>
</evidence>
<evidence type="ECO:0000313" key="15">
    <source>
        <dbReference type="Proteomes" id="UP000176639"/>
    </source>
</evidence>
<evidence type="ECO:0000259" key="13">
    <source>
        <dbReference type="Pfam" id="PF18075"/>
    </source>
</evidence>
<reference evidence="14 15" key="1">
    <citation type="journal article" date="2016" name="Nat. Commun.">
        <title>Thousands of microbial genomes shed light on interconnected biogeochemical processes in an aquifer system.</title>
        <authorList>
            <person name="Anantharaman K."/>
            <person name="Brown C.T."/>
            <person name="Hug L.A."/>
            <person name="Sharon I."/>
            <person name="Castelle C.J."/>
            <person name="Probst A.J."/>
            <person name="Thomas B.C."/>
            <person name="Singh A."/>
            <person name="Wilkins M.J."/>
            <person name="Karaoz U."/>
            <person name="Brodie E.L."/>
            <person name="Williams K.H."/>
            <person name="Hubbard S.S."/>
            <person name="Banfield J.F."/>
        </authorList>
    </citation>
    <scope>NUCLEOTIDE SEQUENCE [LARGE SCALE GENOMIC DNA]</scope>
</reference>
<comment type="caution">
    <text evidence="14">The sequence shown here is derived from an EMBL/GenBank/DDBJ whole genome shotgun (WGS) entry which is preliminary data.</text>
</comment>
<evidence type="ECO:0000256" key="1">
    <source>
        <dbReference type="ARBA" id="ARBA00004651"/>
    </source>
</evidence>
<dbReference type="Pfam" id="PF18075">
    <property type="entry name" value="FtsX_ECD"/>
    <property type="match status" value="1"/>
</dbReference>
<evidence type="ECO:0000256" key="5">
    <source>
        <dbReference type="ARBA" id="ARBA00022618"/>
    </source>
</evidence>
<feature type="domain" description="FtsX extracellular" evidence="13">
    <location>
        <begin position="59"/>
        <end position="146"/>
    </location>
</feature>
<dbReference type="GO" id="GO:0051301">
    <property type="term" value="P:cell division"/>
    <property type="evidence" value="ECO:0007669"/>
    <property type="project" value="UniProtKB-KW"/>
</dbReference>
<comment type="similarity">
    <text evidence="2 10">Belongs to the ABC-4 integral membrane protein family. FtsX subfamily.</text>
</comment>